<evidence type="ECO:0000256" key="7">
    <source>
        <dbReference type="ARBA" id="ARBA00023136"/>
    </source>
</evidence>
<evidence type="ECO:0000313" key="12">
    <source>
        <dbReference type="Proteomes" id="UP000094527"/>
    </source>
</evidence>
<keyword evidence="6" id="KW-0862">Zinc</keyword>
<reference evidence="11 12" key="1">
    <citation type="journal article" date="2016" name="Genome Biol. Evol.">
        <title>Gene Family Evolution Reflects Adaptation to Soil Environmental Stressors in the Genome of the Collembolan Orchesella cincta.</title>
        <authorList>
            <person name="Faddeeva-Vakhrusheva A."/>
            <person name="Derks M.F."/>
            <person name="Anvar S.Y."/>
            <person name="Agamennone V."/>
            <person name="Suring W."/>
            <person name="Smit S."/>
            <person name="van Straalen N.M."/>
            <person name="Roelofs D."/>
        </authorList>
    </citation>
    <scope>NUCLEOTIDE SEQUENCE [LARGE SCALE GENOMIC DNA]</scope>
    <source>
        <tissue evidence="11">Mixed pool</tissue>
    </source>
</reference>
<dbReference type="PANTHER" id="PTHR23292">
    <property type="entry name" value="LIPOPOLYSACCHARIDE-INDUCED TUMOR NECROSIS FACTOR-ALPHA FACTOR"/>
    <property type="match status" value="1"/>
</dbReference>
<comment type="caution">
    <text evidence="11">The sequence shown here is derived from an EMBL/GenBank/DDBJ whole genome shotgun (WGS) entry which is preliminary data.</text>
</comment>
<feature type="region of interest" description="Disordered" evidence="8">
    <location>
        <begin position="1"/>
        <end position="45"/>
    </location>
</feature>
<dbReference type="PANTHER" id="PTHR23292:SF6">
    <property type="entry name" value="FI16602P1-RELATED"/>
    <property type="match status" value="1"/>
</dbReference>
<keyword evidence="5" id="KW-0479">Metal-binding</keyword>
<evidence type="ECO:0000256" key="3">
    <source>
        <dbReference type="ARBA" id="ARBA00004630"/>
    </source>
</evidence>
<evidence type="ECO:0000259" key="10">
    <source>
        <dbReference type="PROSITE" id="PS51837"/>
    </source>
</evidence>
<evidence type="ECO:0000313" key="11">
    <source>
        <dbReference type="EMBL" id="ODM94197.1"/>
    </source>
</evidence>
<feature type="compositionally biased region" description="Pro residues" evidence="8">
    <location>
        <begin position="30"/>
        <end position="44"/>
    </location>
</feature>
<evidence type="ECO:0000256" key="8">
    <source>
        <dbReference type="SAM" id="MobiDB-lite"/>
    </source>
</evidence>
<dbReference type="EMBL" id="LJIJ01000844">
    <property type="protein sequence ID" value="ODM94197.1"/>
    <property type="molecule type" value="Genomic_DNA"/>
</dbReference>
<dbReference type="Proteomes" id="UP000094527">
    <property type="component" value="Unassembled WGS sequence"/>
</dbReference>
<dbReference type="InterPro" id="IPR006629">
    <property type="entry name" value="LITAF"/>
</dbReference>
<dbReference type="OMA" id="PMIGAQP"/>
<keyword evidence="9" id="KW-0812">Transmembrane</keyword>
<feature type="domain" description="LITAF" evidence="10">
    <location>
        <begin position="46"/>
        <end position="130"/>
    </location>
</feature>
<evidence type="ECO:0000256" key="5">
    <source>
        <dbReference type="ARBA" id="ARBA00022723"/>
    </source>
</evidence>
<evidence type="ECO:0000256" key="6">
    <source>
        <dbReference type="ARBA" id="ARBA00022833"/>
    </source>
</evidence>
<dbReference type="SMART" id="SM00714">
    <property type="entry name" value="LITAF"/>
    <property type="match status" value="1"/>
</dbReference>
<dbReference type="STRING" id="48709.A0A1D2MMF0"/>
<dbReference type="OrthoDB" id="4713066at2759"/>
<dbReference type="Pfam" id="PF10601">
    <property type="entry name" value="zf-LITAF-like"/>
    <property type="match status" value="1"/>
</dbReference>
<dbReference type="GO" id="GO:0031902">
    <property type="term" value="C:late endosome membrane"/>
    <property type="evidence" value="ECO:0007669"/>
    <property type="project" value="UniProtKB-SubCell"/>
</dbReference>
<dbReference type="PROSITE" id="PS51837">
    <property type="entry name" value="LITAF"/>
    <property type="match status" value="1"/>
</dbReference>
<comment type="similarity">
    <text evidence="4">Belongs to the CDIP1/LITAF family.</text>
</comment>
<sequence length="131" mass="14096">MSAPPPPYHQDYSKPPMGYPPPHYNGNGAPPQPAPGFHLPPPQNHQPQVVIVTAPALGSHKARITCRNCRSDVETSTDKKPSLYAWICAGLMCFFGCVCGCCLIPLCVDSCMDTHHACPNCGAHCGTHRAF</sequence>
<comment type="subcellular location">
    <subcellularLocation>
        <location evidence="2">Endosome membrane</location>
        <topology evidence="2">Peripheral membrane protein</topology>
    </subcellularLocation>
    <subcellularLocation>
        <location evidence="1">Late endosome membrane</location>
    </subcellularLocation>
    <subcellularLocation>
        <location evidence="3">Lysosome membrane</location>
        <topology evidence="3">Peripheral membrane protein</topology>
        <orientation evidence="3">Cytoplasmic side</orientation>
    </subcellularLocation>
</comment>
<accession>A0A1D2MMF0</accession>
<evidence type="ECO:0000256" key="9">
    <source>
        <dbReference type="SAM" id="Phobius"/>
    </source>
</evidence>
<protein>
    <submittedName>
        <fullName evidence="11">Lipopolysaccharide-induced tumor necrosis factor-alpha factor</fullName>
    </submittedName>
</protein>
<keyword evidence="7 9" id="KW-0472">Membrane</keyword>
<dbReference type="InterPro" id="IPR037519">
    <property type="entry name" value="LITAF_fam"/>
</dbReference>
<keyword evidence="12" id="KW-1185">Reference proteome</keyword>
<organism evidence="11 12">
    <name type="scientific">Orchesella cincta</name>
    <name type="common">Springtail</name>
    <name type="synonym">Podura cincta</name>
    <dbReference type="NCBI Taxonomy" id="48709"/>
    <lineage>
        <taxon>Eukaryota</taxon>
        <taxon>Metazoa</taxon>
        <taxon>Ecdysozoa</taxon>
        <taxon>Arthropoda</taxon>
        <taxon>Hexapoda</taxon>
        <taxon>Collembola</taxon>
        <taxon>Entomobryomorpha</taxon>
        <taxon>Entomobryoidea</taxon>
        <taxon>Orchesellidae</taxon>
        <taxon>Orchesellinae</taxon>
        <taxon>Orchesella</taxon>
    </lineage>
</organism>
<dbReference type="GO" id="GO:0008270">
    <property type="term" value="F:zinc ion binding"/>
    <property type="evidence" value="ECO:0007669"/>
    <property type="project" value="TreeGrafter"/>
</dbReference>
<gene>
    <name evidence="11" type="ORF">Ocin01_12487</name>
</gene>
<feature type="transmembrane region" description="Helical" evidence="9">
    <location>
        <begin position="83"/>
        <end position="106"/>
    </location>
</feature>
<dbReference type="AlphaFoldDB" id="A0A1D2MMF0"/>
<evidence type="ECO:0000256" key="4">
    <source>
        <dbReference type="ARBA" id="ARBA00005975"/>
    </source>
</evidence>
<proteinExistence type="inferred from homology"/>
<dbReference type="GO" id="GO:0005765">
    <property type="term" value="C:lysosomal membrane"/>
    <property type="evidence" value="ECO:0007669"/>
    <property type="project" value="UniProtKB-SubCell"/>
</dbReference>
<keyword evidence="9" id="KW-1133">Transmembrane helix</keyword>
<evidence type="ECO:0000256" key="2">
    <source>
        <dbReference type="ARBA" id="ARBA00004481"/>
    </source>
</evidence>
<name>A0A1D2MMF0_ORCCI</name>
<evidence type="ECO:0000256" key="1">
    <source>
        <dbReference type="ARBA" id="ARBA00004414"/>
    </source>
</evidence>